<comment type="caution">
    <text evidence="5">The sequence shown here is derived from an EMBL/GenBank/DDBJ whole genome shotgun (WGS) entry which is preliminary data.</text>
</comment>
<comment type="similarity">
    <text evidence="1">Belongs to the type-B carboxylesterase/lipase family.</text>
</comment>
<dbReference type="PANTHER" id="PTHR43918">
    <property type="entry name" value="ACETYLCHOLINESTERASE"/>
    <property type="match status" value="1"/>
</dbReference>
<proteinExistence type="inferred from homology"/>
<dbReference type="PROSITE" id="PS00941">
    <property type="entry name" value="CARBOXYLESTERASE_B_2"/>
    <property type="match status" value="1"/>
</dbReference>
<organism evidence="5 6">
    <name type="scientific">Macrophomina phaseolina</name>
    <dbReference type="NCBI Taxonomy" id="35725"/>
    <lineage>
        <taxon>Eukaryota</taxon>
        <taxon>Fungi</taxon>
        <taxon>Dikarya</taxon>
        <taxon>Ascomycota</taxon>
        <taxon>Pezizomycotina</taxon>
        <taxon>Dothideomycetes</taxon>
        <taxon>Dothideomycetes incertae sedis</taxon>
        <taxon>Botryosphaeriales</taxon>
        <taxon>Botryosphaeriaceae</taxon>
        <taxon>Macrophomina</taxon>
    </lineage>
</organism>
<evidence type="ECO:0000313" key="6">
    <source>
        <dbReference type="Proteomes" id="UP000774617"/>
    </source>
</evidence>
<evidence type="ECO:0000313" key="5">
    <source>
        <dbReference type="EMBL" id="KAH7053314.1"/>
    </source>
</evidence>
<dbReference type="Pfam" id="PF00135">
    <property type="entry name" value="COesterase"/>
    <property type="match status" value="1"/>
</dbReference>
<accession>A0ABQ8GEC9</accession>
<reference evidence="5 6" key="1">
    <citation type="journal article" date="2021" name="Nat. Commun.">
        <title>Genetic determinants of endophytism in the Arabidopsis root mycobiome.</title>
        <authorList>
            <person name="Mesny F."/>
            <person name="Miyauchi S."/>
            <person name="Thiergart T."/>
            <person name="Pickel B."/>
            <person name="Atanasova L."/>
            <person name="Karlsson M."/>
            <person name="Huettel B."/>
            <person name="Barry K.W."/>
            <person name="Haridas S."/>
            <person name="Chen C."/>
            <person name="Bauer D."/>
            <person name="Andreopoulos W."/>
            <person name="Pangilinan J."/>
            <person name="LaButti K."/>
            <person name="Riley R."/>
            <person name="Lipzen A."/>
            <person name="Clum A."/>
            <person name="Drula E."/>
            <person name="Henrissat B."/>
            <person name="Kohler A."/>
            <person name="Grigoriev I.V."/>
            <person name="Martin F.M."/>
            <person name="Hacquard S."/>
        </authorList>
    </citation>
    <scope>NUCLEOTIDE SEQUENCE [LARGE SCALE GENOMIC DNA]</scope>
    <source>
        <strain evidence="5 6">MPI-SDFR-AT-0080</strain>
    </source>
</reference>
<dbReference type="Proteomes" id="UP000774617">
    <property type="component" value="Unassembled WGS sequence"/>
</dbReference>
<dbReference type="SUPFAM" id="SSF53474">
    <property type="entry name" value="alpha/beta-Hydrolases"/>
    <property type="match status" value="1"/>
</dbReference>
<evidence type="ECO:0000256" key="1">
    <source>
        <dbReference type="ARBA" id="ARBA00005964"/>
    </source>
</evidence>
<dbReference type="InterPro" id="IPR019819">
    <property type="entry name" value="Carboxylesterase_B_CS"/>
</dbReference>
<protein>
    <submittedName>
        <fullName evidence="5">Carboxylesterase family-domain-containing protein</fullName>
    </submittedName>
</protein>
<dbReference type="InterPro" id="IPR050654">
    <property type="entry name" value="AChE-related_enzymes"/>
</dbReference>
<feature type="chain" id="PRO_5045750049" evidence="3">
    <location>
        <begin position="22"/>
        <end position="296"/>
    </location>
</feature>
<keyword evidence="3" id="KW-0732">Signal</keyword>
<dbReference type="Gene3D" id="3.40.50.1820">
    <property type="entry name" value="alpha/beta hydrolase"/>
    <property type="match status" value="1"/>
</dbReference>
<keyword evidence="6" id="KW-1185">Reference proteome</keyword>
<evidence type="ECO:0000256" key="3">
    <source>
        <dbReference type="SAM" id="SignalP"/>
    </source>
</evidence>
<feature type="domain" description="Carboxylesterase type B" evidence="4">
    <location>
        <begin position="42"/>
        <end position="238"/>
    </location>
</feature>
<dbReference type="InterPro" id="IPR029058">
    <property type="entry name" value="AB_hydrolase_fold"/>
</dbReference>
<feature type="signal peptide" evidence="3">
    <location>
        <begin position="1"/>
        <end position="21"/>
    </location>
</feature>
<dbReference type="InterPro" id="IPR002018">
    <property type="entry name" value="CarbesteraseB"/>
</dbReference>
<name>A0ABQ8GEC9_9PEZI</name>
<evidence type="ECO:0000256" key="2">
    <source>
        <dbReference type="ARBA" id="ARBA00022801"/>
    </source>
</evidence>
<sequence>MTFCSTLVALYLALFHSYGHALTADSSAVGNPKAILGAGPAIGTTTKLASAPTNVVNQFLGVPFAAAPRRFEPPEAPKPWTGLYSATAYRPSCIQQFTSQSSEELFNAEEPPDSEDCLYLNVFAPASRPLGKGRAVLFWLYGGNLQFGTARLSAYDGSSFAANQDVIVATINYRTNVFGFATSPAIPLDKRNLGFLDQRLALAWVQKNIHAFGGDPSRVTNFGESAGGYAVKQLFALPPPGRQRGGRKRGGAGGICRFWGDVGEVRGEGGTSVVPAVVGVDERCVVYEEVRRAVGL</sequence>
<dbReference type="PANTHER" id="PTHR43918:SF4">
    <property type="entry name" value="CARBOXYLIC ESTER HYDROLASE"/>
    <property type="match status" value="1"/>
</dbReference>
<gene>
    <name evidence="5" type="ORF">B0J12DRAFT_698518</name>
</gene>
<evidence type="ECO:0000259" key="4">
    <source>
        <dbReference type="Pfam" id="PF00135"/>
    </source>
</evidence>
<keyword evidence="2" id="KW-0378">Hydrolase</keyword>
<dbReference type="EMBL" id="JAGTJR010000010">
    <property type="protein sequence ID" value="KAH7053314.1"/>
    <property type="molecule type" value="Genomic_DNA"/>
</dbReference>